<dbReference type="GO" id="GO:0009986">
    <property type="term" value="C:cell surface"/>
    <property type="evidence" value="ECO:0007669"/>
    <property type="project" value="UniProtKB-SubCell"/>
</dbReference>
<reference evidence="15" key="1">
    <citation type="submission" date="2016-01" db="EMBL/GenBank/DDBJ databases">
        <authorList>
            <person name="Peeters Charlotte."/>
        </authorList>
    </citation>
    <scope>NUCLEOTIDE SEQUENCE</scope>
    <source>
        <strain evidence="15">LMG 22936</strain>
    </source>
</reference>
<comment type="subcellular location">
    <subcellularLocation>
        <location evidence="2">Cell outer membrane</location>
    </subcellularLocation>
    <subcellularLocation>
        <location evidence="1">Cell surface</location>
    </subcellularLocation>
</comment>
<feature type="domain" description="Trimeric autotransporter adhesin YadA-like stalk" evidence="14">
    <location>
        <begin position="1318"/>
        <end position="1353"/>
    </location>
</feature>
<dbReference type="GO" id="GO:0015031">
    <property type="term" value="P:protein transport"/>
    <property type="evidence" value="ECO:0007669"/>
    <property type="project" value="UniProtKB-KW"/>
</dbReference>
<feature type="domain" description="Trimeric autotransporter adhesin YadA-like head" evidence="13">
    <location>
        <begin position="359"/>
        <end position="385"/>
    </location>
</feature>
<feature type="domain" description="Trimeric autotransporter adhesin YadA-like head" evidence="13">
    <location>
        <begin position="1594"/>
        <end position="1620"/>
    </location>
</feature>
<feature type="domain" description="Trimeric autotransporter adhesin YadA-like stalk" evidence="14">
    <location>
        <begin position="1263"/>
        <end position="1295"/>
    </location>
</feature>
<dbReference type="EMBL" id="FCNZ02000001">
    <property type="protein sequence ID" value="SAL11507.1"/>
    <property type="molecule type" value="Genomic_DNA"/>
</dbReference>
<evidence type="ECO:0000256" key="10">
    <source>
        <dbReference type="ARBA" id="ARBA00023237"/>
    </source>
</evidence>
<dbReference type="GO" id="GO:0009279">
    <property type="term" value="C:cell outer membrane"/>
    <property type="evidence" value="ECO:0007669"/>
    <property type="project" value="UniProtKB-SubCell"/>
</dbReference>
<evidence type="ECO:0000259" key="13">
    <source>
        <dbReference type="Pfam" id="PF05658"/>
    </source>
</evidence>
<keyword evidence="4" id="KW-0813">Transport</keyword>
<keyword evidence="8" id="KW-0653">Protein transport</keyword>
<evidence type="ECO:0000256" key="3">
    <source>
        <dbReference type="ARBA" id="ARBA00005848"/>
    </source>
</evidence>
<feature type="domain" description="Trimeric autotransporter adhesin YadA-like stalk" evidence="14">
    <location>
        <begin position="1040"/>
        <end position="1077"/>
    </location>
</feature>
<feature type="domain" description="Trimeric autotransporter adhesin YadA-like stalk" evidence="14">
    <location>
        <begin position="1124"/>
        <end position="1161"/>
    </location>
</feature>
<keyword evidence="9" id="KW-0472">Membrane</keyword>
<dbReference type="Gene3D" id="6.10.250.2040">
    <property type="match status" value="3"/>
</dbReference>
<dbReference type="STRING" id="326475.AWB66_00295"/>
<evidence type="ECO:0000256" key="6">
    <source>
        <dbReference type="ARBA" id="ARBA00022692"/>
    </source>
</evidence>
<feature type="domain" description="Trimeric autotransporter adhesin YadA-like stalk" evidence="14">
    <location>
        <begin position="1638"/>
        <end position="1675"/>
    </location>
</feature>
<keyword evidence="7 11" id="KW-0732">Signal</keyword>
<evidence type="ECO:0000313" key="15">
    <source>
        <dbReference type="EMBL" id="SAL11507.1"/>
    </source>
</evidence>
<dbReference type="Pfam" id="PF05662">
    <property type="entry name" value="YadA_stalk"/>
    <property type="match status" value="16"/>
</dbReference>
<protein>
    <submittedName>
        <fullName evidence="15">YadA domain-containing protein</fullName>
    </submittedName>
</protein>
<dbReference type="InterPro" id="IPR008640">
    <property type="entry name" value="Adhesin_Head_dom"/>
</dbReference>
<evidence type="ECO:0000259" key="12">
    <source>
        <dbReference type="Pfam" id="PF03895"/>
    </source>
</evidence>
<evidence type="ECO:0000256" key="2">
    <source>
        <dbReference type="ARBA" id="ARBA00004442"/>
    </source>
</evidence>
<dbReference type="Pfam" id="PF03895">
    <property type="entry name" value="YadA_anchor"/>
    <property type="match status" value="1"/>
</dbReference>
<dbReference type="InterPro" id="IPR008635">
    <property type="entry name" value="Coiled_stalk_dom"/>
</dbReference>
<feature type="domain" description="Trimeric autotransporter adhesin YadA-like head" evidence="13">
    <location>
        <begin position="200"/>
        <end position="222"/>
    </location>
</feature>
<proteinExistence type="inferred from homology"/>
<evidence type="ECO:0000256" key="4">
    <source>
        <dbReference type="ARBA" id="ARBA00022448"/>
    </source>
</evidence>
<keyword evidence="10" id="KW-0998">Cell outer membrane</keyword>
<evidence type="ECO:0000256" key="1">
    <source>
        <dbReference type="ARBA" id="ARBA00004241"/>
    </source>
</evidence>
<evidence type="ECO:0000259" key="14">
    <source>
        <dbReference type="Pfam" id="PF05662"/>
    </source>
</evidence>
<feature type="domain" description="Trimeric autotransporter adhesin YadA-like stalk" evidence="14">
    <location>
        <begin position="452"/>
        <end position="488"/>
    </location>
</feature>
<comment type="caution">
    <text evidence="15">The sequence shown here is derived from an EMBL/GenBank/DDBJ whole genome shotgun (WGS) entry which is preliminary data.</text>
</comment>
<name>A0A158EVE5_9BURK</name>
<feature type="domain" description="Trimeric autotransporter adhesin YadA-like head" evidence="13">
    <location>
        <begin position="1375"/>
        <end position="1401"/>
    </location>
</feature>
<feature type="domain" description="Trimeric autotransporter adhesin YadA-like stalk" evidence="14">
    <location>
        <begin position="986"/>
        <end position="1008"/>
    </location>
</feature>
<evidence type="ECO:0000256" key="9">
    <source>
        <dbReference type="ARBA" id="ARBA00023136"/>
    </source>
</evidence>
<evidence type="ECO:0000256" key="7">
    <source>
        <dbReference type="ARBA" id="ARBA00022729"/>
    </source>
</evidence>
<dbReference type="Gene3D" id="1.20.5.170">
    <property type="match status" value="9"/>
</dbReference>
<dbReference type="Gene3D" id="3.30.1300.30">
    <property type="entry name" value="GSPII I/J protein-like"/>
    <property type="match status" value="1"/>
</dbReference>
<dbReference type="Proteomes" id="UP000054717">
    <property type="component" value="Unassembled WGS sequence"/>
</dbReference>
<feature type="domain" description="Trimeric autotransporter adhesin YadA-like stalk" evidence="14">
    <location>
        <begin position="902"/>
        <end position="939"/>
    </location>
</feature>
<evidence type="ECO:0000256" key="5">
    <source>
        <dbReference type="ARBA" id="ARBA00022452"/>
    </source>
</evidence>
<keyword evidence="6" id="KW-0812">Transmembrane</keyword>
<dbReference type="Pfam" id="PF05658">
    <property type="entry name" value="YadA_head"/>
    <property type="match status" value="7"/>
</dbReference>
<feature type="domain" description="Trimeric autotransporter adhesin YadA-like stalk" evidence="14">
    <location>
        <begin position="1446"/>
        <end position="1485"/>
    </location>
</feature>
<dbReference type="SUPFAM" id="SSF101967">
    <property type="entry name" value="Adhesin YadA, collagen-binding domain"/>
    <property type="match status" value="6"/>
</dbReference>
<organism evidence="15 16">
    <name type="scientific">Caballeronia telluris</name>
    <dbReference type="NCBI Taxonomy" id="326475"/>
    <lineage>
        <taxon>Bacteria</taxon>
        <taxon>Pseudomonadati</taxon>
        <taxon>Pseudomonadota</taxon>
        <taxon>Betaproteobacteria</taxon>
        <taxon>Burkholderiales</taxon>
        <taxon>Burkholderiaceae</taxon>
        <taxon>Caballeronia</taxon>
    </lineage>
</organism>
<feature type="signal peptide" evidence="11">
    <location>
        <begin position="1"/>
        <end position="24"/>
    </location>
</feature>
<feature type="domain" description="Trimeric autotransporter adhesin YadA-like stalk" evidence="14">
    <location>
        <begin position="832"/>
        <end position="869"/>
    </location>
</feature>
<keyword evidence="16" id="KW-1185">Reference proteome</keyword>
<dbReference type="InterPro" id="IPR005594">
    <property type="entry name" value="YadA_C"/>
</dbReference>
<feature type="domain" description="Trimeric autotransporter adhesin YadA-like head" evidence="13">
    <location>
        <begin position="1566"/>
        <end position="1592"/>
    </location>
</feature>
<accession>A0A158EVE5</accession>
<evidence type="ECO:0000313" key="16">
    <source>
        <dbReference type="Proteomes" id="UP000054717"/>
    </source>
</evidence>
<feature type="domain" description="Trimeric autotransporter adhesin YadA-like head" evidence="13">
    <location>
        <begin position="330"/>
        <end position="347"/>
    </location>
</feature>
<dbReference type="SUPFAM" id="SSF54523">
    <property type="entry name" value="Pili subunits"/>
    <property type="match status" value="1"/>
</dbReference>
<feature type="domain" description="Trimeric autotransporter adhesin YadA-like stalk" evidence="14">
    <location>
        <begin position="552"/>
        <end position="589"/>
    </location>
</feature>
<gene>
    <name evidence="15" type="ORF">AWB66_00295</name>
</gene>
<feature type="domain" description="Trimeric autotransporter adhesin YadA-like stalk" evidence="14">
    <location>
        <begin position="734"/>
        <end position="771"/>
    </location>
</feature>
<dbReference type="InterPro" id="IPR011049">
    <property type="entry name" value="Serralysin-like_metalloprot_C"/>
</dbReference>
<feature type="domain" description="Trimeric autotransporter adhesin YadA-like head" evidence="13">
    <location>
        <begin position="388"/>
        <end position="413"/>
    </location>
</feature>
<feature type="domain" description="Trimeric autotransporter adhesin YadA-like C-terminal membrane anchor" evidence="12">
    <location>
        <begin position="1697"/>
        <end position="1757"/>
    </location>
</feature>
<sequence>MSVTALMATIAGAGSMFVSHGAYAASQALFNDGTSNACTSINADGTTSAVTGTAACATALGAGTAAAAGLGSGLNFISDAHGAFVNGGLEVFGTGVTAGSPAAYIHGGLSLFSGPGTTGAANKIVGVAAGTLGVGSTDAVNGDQLNTTNTNVAGLTTTLNGITSGGGIKYFRTNSSLADASATGTDAVAIGGGAQASTADALAMGNSAVANGTNAIALGGRSTSTAGASIAIGEQASALGSGAGAIAIGSAGGSYAAATAVGNSSIAIGSGAATVGNSSAYQNVAIGPGAIAGNPITNGYNNTALGANANAVWAGTTAIGNGATASSWYTTALGGGATATAYGSIAVSGSWPGSNPTVASGSNSVAIGNNANSSASTSVALGYYATSSGSSAAAIGPYATASAGNSVALGNKSTTTADLTQAGYNPGSTALSGVASTANGEVSVGLANKERRITNVAPGYAATDAVNVSQLKSEDAKVNQEGATTASALGGGASYNATTGAISNPSYAVGSNTYNNVGSALADLAGQAASAVKYDSASKDTITLAGTSGTTLTNLKAGSIAAGSTDAVTGDQLNTTNANVGANTTAIAGLDTRVTQNTTDIDSLNTTVASNTADLTSAQSQLSALDAAAVKYDGASKDTITLAGTSGTTLTNLKAGSIAAGSTDAVTGDQLNTTNTNVTANTTAIAGLDTRVTTNTTDITSAQSQLSALDAAAVKYDSASKDTITLAGTSGTTITNLKAGSIAAGSTDAVTGDQLNTTNTNVTANTTAIAGLDTRVTQNTTDIDSLNTTVASNTADLTSAQSQLSALDAAAVKYDSASKDTITLAGTAGTTITNLKAGSIAAGSTDAVTGDQLNTTNSNVTANTTAIAGLDTRVSALDAAAVKYDSASKDTITLAGTSGTTLTNLKAGSIAAGSTDAVTGDQLNTTNANVTSNTTAIAGLDTRVTTNTTDIASAQSQLSALDAAAVKYDSASKDTITLAGTAGTIISNVKAGVADTDAANVGQLKASGLVDANGNPLSGVTYDTSAKDTITPAGTAGTTLTNLKAGSIAAGSTDAVTGDQLNTTNTNVTANTTDIAGLDTRVTTNTTDIASAQSQLSALDAAAVKYDSASKDTITLAGTSGTTLTNLKAGLIAAGSTDAVTGDQLNTTNTNVTANTTAIAGLDTRVTTNTTDIASAQSQLSALDAAAVKYDNASKSTITLAGTSGTIISNVKAGVADTDAANVGQLKASGLVDASGNALPVVTYDASSNHSTVTFAGATGTQLKNIAAGTDNTDAVNLAQLKATGVVDANGNALDALTYDAGSSKDAITLKGTNGTLITNVKAGRLAADSTDAVNGAQLYALAGNTSDAYVANNGSGVTYSRTNDSGLPPDDAHAQGIGSTAVGYSATASANDALALGRGAQANFANSVALGAGSATTVGAQVNYAAFGLAAPQSSAGEVNVGNRQITGVAAGSADQDAVNVAQLKSVSSKVDGLSATVAQADNNAIKYDDASQGKVTLGGTDASHAPVTIANVGDGTISADSTEAVNGSQLYNLQSQIESTVANAAQAGDIVAAAGATAGEAAQASGTHAVAVGANASASGDNSVALGAHATASASNSTAIGSGATASHDNAVAIGANSTTDRPNSVSVGAVGNERQITNVAAGTQPTDAVNFAQMQGAVAGGVATADAYTDSRINAVQRDSYAGTAAAMAIAGLPQATLPGRGMMAVAGSSYHGQSAVALGVSALSESGRVAIKVTGSTTAHGDYGVSAGAGYHW</sequence>
<evidence type="ECO:0000256" key="8">
    <source>
        <dbReference type="ARBA" id="ARBA00022927"/>
    </source>
</evidence>
<feature type="domain" description="Trimeric autotransporter adhesin YadA-like stalk" evidence="14">
    <location>
        <begin position="1208"/>
        <end position="1229"/>
    </location>
</feature>
<feature type="domain" description="Trimeric autotransporter adhesin YadA-like stalk" evidence="14">
    <location>
        <begin position="123"/>
        <end position="164"/>
    </location>
</feature>
<feature type="chain" id="PRO_5011115074" evidence="11">
    <location>
        <begin position="25"/>
        <end position="1757"/>
    </location>
</feature>
<keyword evidence="5" id="KW-1134">Transmembrane beta strand</keyword>
<evidence type="ECO:0000256" key="11">
    <source>
        <dbReference type="SAM" id="SignalP"/>
    </source>
</evidence>
<feature type="domain" description="Trimeric autotransporter adhesin YadA-like stalk" evidence="14">
    <location>
        <begin position="650"/>
        <end position="687"/>
    </location>
</feature>
<feature type="domain" description="Trimeric autotransporter adhesin YadA-like stalk" evidence="14">
    <location>
        <begin position="1511"/>
        <end position="1549"/>
    </location>
</feature>
<comment type="similarity">
    <text evidence="3">Belongs to the autotransporter-2 (AT-2) (TC 1.B.40) family.</text>
</comment>
<dbReference type="InterPro" id="IPR045584">
    <property type="entry name" value="Pilin-like"/>
</dbReference>
<dbReference type="Gene3D" id="2.150.10.10">
    <property type="entry name" value="Serralysin-like metalloprotease, C-terminal"/>
    <property type="match status" value="6"/>
</dbReference>